<feature type="region of interest" description="Disordered" evidence="2">
    <location>
        <begin position="333"/>
        <end position="395"/>
    </location>
</feature>
<dbReference type="PANTHER" id="PTHR14038">
    <property type="entry name" value="BAT2 HLA-B-ASSOCIATED TRANSCRIPT 2"/>
    <property type="match status" value="1"/>
</dbReference>
<evidence type="ECO:0000256" key="2">
    <source>
        <dbReference type="SAM" id="MobiDB-lite"/>
    </source>
</evidence>
<dbReference type="PANTHER" id="PTHR14038:SF4">
    <property type="entry name" value="PROTEIN PRRC2B"/>
    <property type="match status" value="1"/>
</dbReference>
<dbReference type="AlphaFoldDB" id="A0A835ZG18"/>
<feature type="compositionally biased region" description="Basic and acidic residues" evidence="2">
    <location>
        <begin position="364"/>
        <end position="392"/>
    </location>
</feature>
<evidence type="ECO:0000256" key="1">
    <source>
        <dbReference type="SAM" id="Coils"/>
    </source>
</evidence>
<sequence>MVPTHPRLRDNQWHEVPCSWLVDPKQQEKLLETGDNGNSELAAIFSSQLAERIGPGKLPRMEWDTGRGVVLTSPSCELTLPPAVTLDAKFLTINVPIPDQQLTAQHDHLAGLMKSIKPLDSLSGTGCYAEDQCCVPRCWKGRSPDEAFPGGLGCGSGSGHYTLEWAACAASGVTEAPCEKAEKEAKLVTQRSGEQRETVKPFDLNYGHGYQLKSSGEEGSRQNEIENLKIENFENSSLKIVDTALGRRVRWALVGKDFIEILTKKQHRLLEEERQKKEQALQFAKKQNNLYLEQGDRPMPGSSLGTEIWESSSQALPLQASTSDSWTKAATAFTSTKPGSAERSSPCGTLKPEDASGPGLEPKANSHKEQTQKQSEPKDSEQGSGQSKEHRLGPIGNECSLKKGLEGANGCRGLWFSLLTGWRFMWVLCCWCHPLNLESVRRLGSPPSIPILQHYHHIQRAISLSNMSFPTANLTLKVLEKLIEERVDGKSDESKVFSTPSTKTGENQVKWEFVPRISSFQLKLNTLKEPLGFIKLLEWNASIFAFATCGGCKGKTEIQGSCA</sequence>
<gene>
    <name evidence="3" type="ORF">JEQ12_020178</name>
</gene>
<organism evidence="3 4">
    <name type="scientific">Ovis aries</name>
    <name type="common">Sheep</name>
    <dbReference type="NCBI Taxonomy" id="9940"/>
    <lineage>
        <taxon>Eukaryota</taxon>
        <taxon>Metazoa</taxon>
        <taxon>Chordata</taxon>
        <taxon>Craniata</taxon>
        <taxon>Vertebrata</taxon>
        <taxon>Euteleostomi</taxon>
        <taxon>Mammalia</taxon>
        <taxon>Eutheria</taxon>
        <taxon>Laurasiatheria</taxon>
        <taxon>Artiodactyla</taxon>
        <taxon>Ruminantia</taxon>
        <taxon>Pecora</taxon>
        <taxon>Bovidae</taxon>
        <taxon>Caprinae</taxon>
        <taxon>Ovis</taxon>
    </lineage>
</organism>
<dbReference type="InterPro" id="IPR033184">
    <property type="entry name" value="PRRC2"/>
</dbReference>
<name>A0A835ZG18_SHEEP</name>
<proteinExistence type="predicted"/>
<reference evidence="3 4" key="1">
    <citation type="submission" date="2020-12" db="EMBL/GenBank/DDBJ databases">
        <title>De novo assembly of Tibetan sheep genome.</title>
        <authorList>
            <person name="Li X."/>
        </authorList>
    </citation>
    <scope>NUCLEOTIDE SEQUENCE [LARGE SCALE GENOMIC DNA]</scope>
    <source>
        <tissue evidence="3">Heart</tissue>
    </source>
</reference>
<evidence type="ECO:0000313" key="4">
    <source>
        <dbReference type="Proteomes" id="UP000664991"/>
    </source>
</evidence>
<dbReference type="EMBL" id="JAEMGP010000027">
    <property type="protein sequence ID" value="KAG5193817.1"/>
    <property type="molecule type" value="Genomic_DNA"/>
</dbReference>
<feature type="coiled-coil region" evidence="1">
    <location>
        <begin position="267"/>
        <end position="294"/>
    </location>
</feature>
<comment type="caution">
    <text evidence="3">The sequence shown here is derived from an EMBL/GenBank/DDBJ whole genome shotgun (WGS) entry which is preliminary data.</text>
</comment>
<dbReference type="GO" id="GO:0030154">
    <property type="term" value="P:cell differentiation"/>
    <property type="evidence" value="ECO:0007669"/>
    <property type="project" value="TreeGrafter"/>
</dbReference>
<protein>
    <submittedName>
        <fullName evidence="3">Uncharacterized protein</fullName>
    </submittedName>
</protein>
<feature type="compositionally biased region" description="Polar residues" evidence="2">
    <location>
        <begin position="333"/>
        <end position="347"/>
    </location>
</feature>
<dbReference type="Proteomes" id="UP000664991">
    <property type="component" value="Unassembled WGS sequence"/>
</dbReference>
<keyword evidence="1" id="KW-0175">Coiled coil</keyword>
<evidence type="ECO:0000313" key="3">
    <source>
        <dbReference type="EMBL" id="KAG5193817.1"/>
    </source>
</evidence>
<accession>A0A835ZG18</accession>